<dbReference type="EMBL" id="LT671823">
    <property type="protein sequence ID" value="SHO77884.1"/>
    <property type="molecule type" value="Genomic_DNA"/>
</dbReference>
<keyword evidence="4" id="KW-1185">Reference proteome</keyword>
<feature type="compositionally biased region" description="Basic and acidic residues" evidence="1">
    <location>
        <begin position="270"/>
        <end position="285"/>
    </location>
</feature>
<dbReference type="Proteomes" id="UP000186303">
    <property type="component" value="Chromosome 3"/>
</dbReference>
<dbReference type="PANTHER" id="PTHR13526">
    <property type="entry name" value="TRANSCRIPTION FACTOR SPT20 HOMOLOG"/>
    <property type="match status" value="1"/>
</dbReference>
<feature type="region of interest" description="Disordered" evidence="1">
    <location>
        <begin position="450"/>
        <end position="476"/>
    </location>
</feature>
<dbReference type="InterPro" id="IPR046468">
    <property type="entry name" value="Spt20-like_SEP"/>
</dbReference>
<proteinExistence type="predicted"/>
<dbReference type="PANTHER" id="PTHR13526:SF8">
    <property type="entry name" value="TRANSCRIPTION FACTOR SPT20 HOMOLOG"/>
    <property type="match status" value="1"/>
</dbReference>
<dbReference type="STRING" id="1230383.A0A1M8A6M3"/>
<dbReference type="OrthoDB" id="1932706at2759"/>
<feature type="domain" description="Spt20-like SEP" evidence="2">
    <location>
        <begin position="23"/>
        <end position="217"/>
    </location>
</feature>
<feature type="region of interest" description="Disordered" evidence="1">
    <location>
        <begin position="308"/>
        <end position="410"/>
    </location>
</feature>
<dbReference type="Pfam" id="PF12090">
    <property type="entry name" value="Spt20_SEP"/>
    <property type="match status" value="1"/>
</dbReference>
<dbReference type="GO" id="GO:0000124">
    <property type="term" value="C:SAGA complex"/>
    <property type="evidence" value="ECO:0007669"/>
    <property type="project" value="InterPro"/>
</dbReference>
<gene>
    <name evidence="3" type="ORF">MSYG_2226</name>
</gene>
<evidence type="ECO:0000256" key="1">
    <source>
        <dbReference type="SAM" id="MobiDB-lite"/>
    </source>
</evidence>
<dbReference type="GO" id="GO:0003712">
    <property type="term" value="F:transcription coregulator activity"/>
    <property type="evidence" value="ECO:0007669"/>
    <property type="project" value="InterPro"/>
</dbReference>
<organism evidence="3 4">
    <name type="scientific">Malassezia sympodialis (strain ATCC 42132)</name>
    <name type="common">Atopic eczema-associated yeast</name>
    <dbReference type="NCBI Taxonomy" id="1230383"/>
    <lineage>
        <taxon>Eukaryota</taxon>
        <taxon>Fungi</taxon>
        <taxon>Dikarya</taxon>
        <taxon>Basidiomycota</taxon>
        <taxon>Ustilaginomycotina</taxon>
        <taxon>Malasseziomycetes</taxon>
        <taxon>Malasseziales</taxon>
        <taxon>Malasseziaceae</taxon>
        <taxon>Malassezia</taxon>
    </lineage>
</organism>
<dbReference type="AlphaFoldDB" id="A0A1M8A6M3"/>
<feature type="region of interest" description="Disordered" evidence="1">
    <location>
        <begin position="94"/>
        <end position="113"/>
    </location>
</feature>
<reference evidence="4" key="1">
    <citation type="journal article" date="2017" name="Nucleic Acids Res.">
        <title>Proteogenomics produces comprehensive and highly accurate protein-coding gene annotation in a complete genome assembly of Malassezia sympodialis.</title>
        <authorList>
            <person name="Zhu Y."/>
            <person name="Engstroem P.G."/>
            <person name="Tellgren-Roth C."/>
            <person name="Baudo C.D."/>
            <person name="Kennell J.C."/>
            <person name="Sun S."/>
            <person name="Billmyre R.B."/>
            <person name="Schroeder M.S."/>
            <person name="Andersson A."/>
            <person name="Holm T."/>
            <person name="Sigurgeirsson B."/>
            <person name="Wu G."/>
            <person name="Sankaranarayanan S.R."/>
            <person name="Siddharthan R."/>
            <person name="Sanyal K."/>
            <person name="Lundeberg J."/>
            <person name="Nystedt B."/>
            <person name="Boekhout T."/>
            <person name="Dawson T.L. Jr."/>
            <person name="Heitman J."/>
            <person name="Scheynius A."/>
            <person name="Lehtioe J."/>
        </authorList>
    </citation>
    <scope>NUCLEOTIDE SEQUENCE [LARGE SCALE GENOMIC DNA]</scope>
    <source>
        <strain evidence="4">ATCC 42132</strain>
    </source>
</reference>
<dbReference type="InterPro" id="IPR021950">
    <property type="entry name" value="Spt20"/>
</dbReference>
<dbReference type="OMA" id="MAGKMEG"/>
<sequence>MATSASVYNYERTTRQILKRHRKDPASFSVHIHPQFLRFEKQDGYFLFDSRTKEFLNYLCNQIIPVDLMDVFQQAGVPFFEGCLIVEVHDHRKRTTNPEPATSQYKADGRRERPSDTSMYYLREGGRYGFHYTRYGGHSHPSNEDTALGPDGVEVYRLVLRPSDESLWNDLRMMDARAGGQWSDEDALAIEAQIVNLTAPPLCLTPDPHVTRIANLMLSSTVPPSFYTGSLSSDPYTSHPVTGHRLNSIELEKAKSEDVRREQIMQIMKDGWKSDPGHSSRDGTHHGASFMPSFSRLDFLRNWRKGRLQDSEDTGSPAVSGLDGAKGDAKKPASAKKKRVKEPEDTKQAPPAVAGPTTGDTKSKTKRRKKDASPISATEEKKQKRASGANSMSPSNPAARGLPAMAGKMEGLSLPGSKLASAMLPGYQASPPMGVSVGINPLAPGMGQGATTGSPFVPPGSQVSSAKATGSWFMSS</sequence>
<evidence type="ECO:0000259" key="2">
    <source>
        <dbReference type="Pfam" id="PF12090"/>
    </source>
</evidence>
<protein>
    <submittedName>
        <fullName evidence="3">Similar to S.cerevisiae protein SPT20 (Subunit of the SAGA transcriptional regulatory complex)</fullName>
    </submittedName>
</protein>
<dbReference type="VEuPathDB" id="FungiDB:MSYG_2226"/>
<feature type="region of interest" description="Disordered" evidence="1">
    <location>
        <begin position="269"/>
        <end position="291"/>
    </location>
</feature>
<dbReference type="GO" id="GO:0006357">
    <property type="term" value="P:regulation of transcription by RNA polymerase II"/>
    <property type="evidence" value="ECO:0007669"/>
    <property type="project" value="TreeGrafter"/>
</dbReference>
<name>A0A1M8A6M3_MALS4</name>
<evidence type="ECO:0000313" key="3">
    <source>
        <dbReference type="EMBL" id="SHO77884.1"/>
    </source>
</evidence>
<feature type="compositionally biased region" description="Polar residues" evidence="1">
    <location>
        <begin position="461"/>
        <end position="476"/>
    </location>
</feature>
<accession>A0A1M8A6M3</accession>
<evidence type="ECO:0000313" key="4">
    <source>
        <dbReference type="Proteomes" id="UP000186303"/>
    </source>
</evidence>